<dbReference type="PANTHER" id="PTHR26379:SF474">
    <property type="entry name" value="OS08G0228200 PROTEIN"/>
    <property type="match status" value="1"/>
</dbReference>
<gene>
    <name evidence="4" type="primary">gb20471</name>
    <name evidence="4" type="ORF">PR202_gb20471</name>
</gene>
<dbReference type="PANTHER" id="PTHR26379">
    <property type="entry name" value="BTB/POZ AND MATH DOMAIN-CONTAINING PROTEIN 1"/>
    <property type="match status" value="1"/>
</dbReference>
<comment type="caution">
    <text evidence="4">The sequence shown here is derived from an EMBL/GenBank/DDBJ whole genome shotgun (WGS) entry which is preliminary data.</text>
</comment>
<evidence type="ECO:0000259" key="2">
    <source>
        <dbReference type="PROSITE" id="PS50097"/>
    </source>
</evidence>
<dbReference type="GO" id="GO:0016567">
    <property type="term" value="P:protein ubiquitination"/>
    <property type="evidence" value="ECO:0007669"/>
    <property type="project" value="InterPro"/>
</dbReference>
<dbReference type="CDD" id="cd00121">
    <property type="entry name" value="MATH"/>
    <property type="match status" value="1"/>
</dbReference>
<proteinExistence type="predicted"/>
<dbReference type="Gene3D" id="3.30.710.10">
    <property type="entry name" value="Potassium Channel Kv1.1, Chain A"/>
    <property type="match status" value="1"/>
</dbReference>
<evidence type="ECO:0000313" key="4">
    <source>
        <dbReference type="EMBL" id="GJN32004.1"/>
    </source>
</evidence>
<sequence length="343" mass="37803">MAVELSPAQYLPRATTRTASTCTAATTRGTHVFKIADYSLHKGLGPGKFIRSATFPVGGYDWCVRYYPDGDGRREDGSRGELALHLELMTKNSKVRAQFEFLLVDQSTTGEQSFLITLDRPRVFNAVEAGKNVLGTGIMNSSDLEQSPYYLRDDCLVFHCDVIVVKEPMVSETPVASKVQVPPSCLLDNLRELLETGEGADVIFKVKGEAIPAHKIILAMQSPVFKAELYGPMMGNTADSDRQDIITVEDMEPDVFKALRTYIYTDSLPSMDDLEGADKEEMVKHLLVAADRYGGQVRHGQALALSESGCGPCGCYIGSSRSASLQRSQRRLHRVYELFQSDG</sequence>
<dbReference type="AlphaFoldDB" id="A0AAV5F8M6"/>
<organism evidence="4 5">
    <name type="scientific">Eleusine coracana subsp. coracana</name>
    <dbReference type="NCBI Taxonomy" id="191504"/>
    <lineage>
        <taxon>Eukaryota</taxon>
        <taxon>Viridiplantae</taxon>
        <taxon>Streptophyta</taxon>
        <taxon>Embryophyta</taxon>
        <taxon>Tracheophyta</taxon>
        <taxon>Spermatophyta</taxon>
        <taxon>Magnoliopsida</taxon>
        <taxon>Liliopsida</taxon>
        <taxon>Poales</taxon>
        <taxon>Poaceae</taxon>
        <taxon>PACMAD clade</taxon>
        <taxon>Chloridoideae</taxon>
        <taxon>Cynodonteae</taxon>
        <taxon>Eleusininae</taxon>
        <taxon>Eleusine</taxon>
    </lineage>
</organism>
<dbReference type="Pfam" id="PF00651">
    <property type="entry name" value="BTB"/>
    <property type="match status" value="1"/>
</dbReference>
<dbReference type="PROSITE" id="PS50097">
    <property type="entry name" value="BTB"/>
    <property type="match status" value="1"/>
</dbReference>
<dbReference type="Proteomes" id="UP001054889">
    <property type="component" value="Unassembled WGS sequence"/>
</dbReference>
<keyword evidence="5" id="KW-1185">Reference proteome</keyword>
<protein>
    <submittedName>
        <fullName evidence="4">Uncharacterized protein</fullName>
    </submittedName>
</protein>
<dbReference type="Gene3D" id="2.60.210.10">
    <property type="entry name" value="Apoptosis, Tumor Necrosis Factor Receptor Associated Protein 2, Chain A"/>
    <property type="match status" value="1"/>
</dbReference>
<feature type="domain" description="MATH" evidence="3">
    <location>
        <begin position="28"/>
        <end position="162"/>
    </location>
</feature>
<dbReference type="InterPro" id="IPR045005">
    <property type="entry name" value="BPM1-6"/>
</dbReference>
<evidence type="ECO:0000259" key="3">
    <source>
        <dbReference type="PROSITE" id="PS50144"/>
    </source>
</evidence>
<dbReference type="Pfam" id="PF22486">
    <property type="entry name" value="MATH_2"/>
    <property type="match status" value="1"/>
</dbReference>
<accession>A0AAV5F8M6</accession>
<reference evidence="4" key="1">
    <citation type="journal article" date="2018" name="DNA Res.">
        <title>Multiple hybrid de novo genome assembly of finger millet, an orphan allotetraploid crop.</title>
        <authorList>
            <person name="Hatakeyama M."/>
            <person name="Aluri S."/>
            <person name="Balachadran M.T."/>
            <person name="Sivarajan S.R."/>
            <person name="Patrignani A."/>
            <person name="Gruter S."/>
            <person name="Poveda L."/>
            <person name="Shimizu-Inatsugi R."/>
            <person name="Baeten J."/>
            <person name="Francoijs K.J."/>
            <person name="Nataraja K.N."/>
            <person name="Reddy Y.A.N."/>
            <person name="Phadnis S."/>
            <person name="Ravikumar R.L."/>
            <person name="Schlapbach R."/>
            <person name="Sreeman S.M."/>
            <person name="Shimizu K.K."/>
        </authorList>
    </citation>
    <scope>NUCLEOTIDE SEQUENCE</scope>
</reference>
<dbReference type="InterPro" id="IPR002083">
    <property type="entry name" value="MATH/TRAF_dom"/>
</dbReference>
<dbReference type="PROSITE" id="PS50144">
    <property type="entry name" value="MATH"/>
    <property type="match status" value="1"/>
</dbReference>
<feature type="domain" description="BTB" evidence="2">
    <location>
        <begin position="200"/>
        <end position="272"/>
    </location>
</feature>
<evidence type="ECO:0000313" key="5">
    <source>
        <dbReference type="Proteomes" id="UP001054889"/>
    </source>
</evidence>
<dbReference type="InterPro" id="IPR011333">
    <property type="entry name" value="SKP1/BTB/POZ_sf"/>
</dbReference>
<dbReference type="SUPFAM" id="SSF54695">
    <property type="entry name" value="POZ domain"/>
    <property type="match status" value="1"/>
</dbReference>
<comment type="pathway">
    <text evidence="1">Protein modification; protein ubiquitination.</text>
</comment>
<reference evidence="4" key="2">
    <citation type="submission" date="2021-12" db="EMBL/GenBank/DDBJ databases">
        <title>Resequencing data analysis of finger millet.</title>
        <authorList>
            <person name="Hatakeyama M."/>
            <person name="Aluri S."/>
            <person name="Balachadran M.T."/>
            <person name="Sivarajan S.R."/>
            <person name="Poveda L."/>
            <person name="Shimizu-Inatsugi R."/>
            <person name="Schlapbach R."/>
            <person name="Sreeman S.M."/>
            <person name="Shimizu K.K."/>
        </authorList>
    </citation>
    <scope>NUCLEOTIDE SEQUENCE</scope>
</reference>
<dbReference type="SMART" id="SM00225">
    <property type="entry name" value="BTB"/>
    <property type="match status" value="1"/>
</dbReference>
<dbReference type="SUPFAM" id="SSF49599">
    <property type="entry name" value="TRAF domain-like"/>
    <property type="match status" value="1"/>
</dbReference>
<dbReference type="InterPro" id="IPR000210">
    <property type="entry name" value="BTB/POZ_dom"/>
</dbReference>
<evidence type="ECO:0000256" key="1">
    <source>
        <dbReference type="ARBA" id="ARBA00004906"/>
    </source>
</evidence>
<dbReference type="InterPro" id="IPR008974">
    <property type="entry name" value="TRAF-like"/>
</dbReference>
<dbReference type="EMBL" id="BQKI01000083">
    <property type="protein sequence ID" value="GJN32004.1"/>
    <property type="molecule type" value="Genomic_DNA"/>
</dbReference>
<name>A0AAV5F8M6_ELECO</name>